<evidence type="ECO:0000256" key="5">
    <source>
        <dbReference type="ARBA" id="ARBA00022777"/>
    </source>
</evidence>
<evidence type="ECO:0000256" key="1">
    <source>
        <dbReference type="ARBA" id="ARBA00012513"/>
    </source>
</evidence>
<keyword evidence="3" id="KW-0808">Transferase</keyword>
<dbReference type="FunFam" id="1.10.510.10:FF:001893">
    <property type="entry name" value="Probable serine/threonine-protein kinase DDB_G0291918"/>
    <property type="match status" value="1"/>
</dbReference>
<dbReference type="Gene3D" id="1.10.510.10">
    <property type="entry name" value="Transferase(Phosphotransferase) domain 1"/>
    <property type="match status" value="2"/>
</dbReference>
<evidence type="ECO:0000256" key="2">
    <source>
        <dbReference type="ARBA" id="ARBA00022527"/>
    </source>
</evidence>
<feature type="compositionally biased region" description="Polar residues" evidence="7">
    <location>
        <begin position="685"/>
        <end position="696"/>
    </location>
</feature>
<feature type="region of interest" description="Disordered" evidence="7">
    <location>
        <begin position="762"/>
        <end position="784"/>
    </location>
</feature>
<dbReference type="PROSITE" id="PS00108">
    <property type="entry name" value="PROTEIN_KINASE_ST"/>
    <property type="match status" value="1"/>
</dbReference>
<evidence type="ECO:0000259" key="8">
    <source>
        <dbReference type="PROSITE" id="PS50011"/>
    </source>
</evidence>
<feature type="compositionally biased region" description="Basic and acidic residues" evidence="7">
    <location>
        <begin position="674"/>
        <end position="684"/>
    </location>
</feature>
<dbReference type="InterPro" id="IPR011009">
    <property type="entry name" value="Kinase-like_dom_sf"/>
</dbReference>
<sequence>MEARHPNSELNQPLAGGAALTDSQKAWHVFALLLATKRPALPAEIASICTLYNATPDLIEYLCSIPNSPLHLTPDSIVTFSSVVYLTFAKFIAYVNVIAAVSPGLNFEDRTLRGAVGCELRTYLSTKRRLRWRPDGLPVLKTRRTSNSCCDMKIQKEDHVVMTLPFEMLDAYAKEYFQVQDDNYSGVMTNDIWGPLYFSSNYRELGRAFNTPCTFYENNEASRYGFESAQHNDEPMLDAMQNRNEVDTAHKTVAKADLMFDDAIFSHLHERVEKEEKHSSPNLKPLQLTGILENKIESVEVEAYDNIKSRVNSDATSCFLALQTPVEVLEPFSCTVSKRKGINPIPDNPSDREKSAEEHHKVNTAIRGDDMLNYLSENEAEVPQVSHGMLEQEPSLVGMQIEKCSHNPDNVHEDPLITSEKTVCKPLDNSAHLRHQEKDQINRGIKPISAKKKLTYNHEKLLDNTKKNENLTEKREGVNSTTSKEPIEQKELPNFESFVVEEEEGSGGYGTVYRARRKSDGKKFAIKYPHSNANRQNILNEVKMLERLGGKNFVIKYEGSFKDGNSDCVVLEHVEHDRPDVLKKEIGVSQLQWYAYCLFKALASLHKQGIVHRDVKPGNFLFTRKLNKGYLIDFNLALDMNKKYGSADKTNLGPCTGLEGTHIGLSKSFLSNKGRKEAANHETTSKGIKKTTLQLKNTKRKDDLENGRSIVKSQGADGSGITSAKEATSTRNPSREALQCQPLPSKGRRQLISLVEAMQSANHHKEELKGPTSKRKRIAAPPGKEDRHQFIYITPMPLRSSGVAIQGAGFLKGDGKQKRDGSCVGTKGFRAPEVLFRSLHQGTKLDIWSAGVSLLYLMTGRSPFAGDPDQNIREVAKLKGSEDMWEVAKLHNRESSFPQDLFDAKCLPSVKLQDWCKRNTRRADFFDAIPTSLFDLVDKCLTVNPRLRISAEDALRHDFFVPINEMVRKHKLSRQGPSHTSPHMLLSGPGQTQARGLVAL</sequence>
<accession>A0A9P0Z4C9</accession>
<feature type="compositionally biased region" description="Basic and acidic residues" evidence="7">
    <location>
        <begin position="466"/>
        <end position="477"/>
    </location>
</feature>
<dbReference type="GO" id="GO:0044773">
    <property type="term" value="P:mitotic DNA damage checkpoint signaling"/>
    <property type="evidence" value="ECO:0007669"/>
    <property type="project" value="TreeGrafter"/>
</dbReference>
<dbReference type="SMART" id="SM00220">
    <property type="entry name" value="S_TKc"/>
    <property type="match status" value="1"/>
</dbReference>
<dbReference type="PROSITE" id="PS50011">
    <property type="entry name" value="PROTEIN_KINASE_DOM"/>
    <property type="match status" value="1"/>
</dbReference>
<evidence type="ECO:0000256" key="4">
    <source>
        <dbReference type="ARBA" id="ARBA00022741"/>
    </source>
</evidence>
<organism evidence="9 10">
    <name type="scientific">Cuscuta europaea</name>
    <name type="common">European dodder</name>
    <dbReference type="NCBI Taxonomy" id="41803"/>
    <lineage>
        <taxon>Eukaryota</taxon>
        <taxon>Viridiplantae</taxon>
        <taxon>Streptophyta</taxon>
        <taxon>Embryophyta</taxon>
        <taxon>Tracheophyta</taxon>
        <taxon>Spermatophyta</taxon>
        <taxon>Magnoliopsida</taxon>
        <taxon>eudicotyledons</taxon>
        <taxon>Gunneridae</taxon>
        <taxon>Pentapetalae</taxon>
        <taxon>asterids</taxon>
        <taxon>lamiids</taxon>
        <taxon>Solanales</taxon>
        <taxon>Convolvulaceae</taxon>
        <taxon>Cuscuteae</taxon>
        <taxon>Cuscuta</taxon>
        <taxon>Cuscuta subgen. Cuscuta</taxon>
    </lineage>
</organism>
<keyword evidence="5" id="KW-0418">Kinase</keyword>
<keyword evidence="10" id="KW-1185">Reference proteome</keyword>
<feature type="compositionally biased region" description="Polar residues" evidence="7">
    <location>
        <begin position="720"/>
        <end position="732"/>
    </location>
</feature>
<dbReference type="GO" id="GO:0005634">
    <property type="term" value="C:nucleus"/>
    <property type="evidence" value="ECO:0007669"/>
    <property type="project" value="TreeGrafter"/>
</dbReference>
<evidence type="ECO:0000256" key="3">
    <source>
        <dbReference type="ARBA" id="ARBA00022679"/>
    </source>
</evidence>
<dbReference type="PANTHER" id="PTHR44167">
    <property type="entry name" value="OVARIAN-SPECIFIC SERINE/THREONINE-PROTEIN KINASE LOK-RELATED"/>
    <property type="match status" value="1"/>
</dbReference>
<dbReference type="Proteomes" id="UP001152484">
    <property type="component" value="Unassembled WGS sequence"/>
</dbReference>
<dbReference type="SUPFAM" id="SSF56112">
    <property type="entry name" value="Protein kinase-like (PK-like)"/>
    <property type="match status" value="1"/>
</dbReference>
<gene>
    <name evidence="9" type="ORF">CEURO_LOCUS9692</name>
</gene>
<feature type="region of interest" description="Disordered" evidence="7">
    <location>
        <begin position="466"/>
        <end position="485"/>
    </location>
</feature>
<dbReference type="GO" id="GO:0005524">
    <property type="term" value="F:ATP binding"/>
    <property type="evidence" value="ECO:0007669"/>
    <property type="project" value="UniProtKB-KW"/>
</dbReference>
<dbReference type="InterPro" id="IPR008271">
    <property type="entry name" value="Ser/Thr_kinase_AS"/>
</dbReference>
<dbReference type="Pfam" id="PF00069">
    <property type="entry name" value="Pkinase"/>
    <property type="match status" value="2"/>
</dbReference>
<dbReference type="AlphaFoldDB" id="A0A9P0Z4C9"/>
<keyword evidence="6" id="KW-0067">ATP-binding</keyword>
<evidence type="ECO:0000313" key="9">
    <source>
        <dbReference type="EMBL" id="CAH9086591.1"/>
    </source>
</evidence>
<protein>
    <recommendedName>
        <fullName evidence="1">non-specific serine/threonine protein kinase</fullName>
        <ecNumber evidence="1">2.7.11.1</ecNumber>
    </recommendedName>
</protein>
<feature type="domain" description="Protein kinase" evidence="8">
    <location>
        <begin position="498"/>
        <end position="960"/>
    </location>
</feature>
<dbReference type="FunFam" id="1.10.510.10:FF:001725">
    <property type="entry name" value="Kinase like protein"/>
    <property type="match status" value="1"/>
</dbReference>
<dbReference type="EC" id="2.7.11.1" evidence="1"/>
<proteinExistence type="predicted"/>
<comment type="caution">
    <text evidence="9">The sequence shown here is derived from an EMBL/GenBank/DDBJ whole genome shotgun (WGS) entry which is preliminary data.</text>
</comment>
<reference evidence="9" key="1">
    <citation type="submission" date="2022-07" db="EMBL/GenBank/DDBJ databases">
        <authorList>
            <person name="Macas J."/>
            <person name="Novak P."/>
            <person name="Neumann P."/>
        </authorList>
    </citation>
    <scope>NUCLEOTIDE SEQUENCE</scope>
</reference>
<keyword evidence="2" id="KW-0723">Serine/threonine-protein kinase</keyword>
<dbReference type="OrthoDB" id="10020333at2759"/>
<evidence type="ECO:0000256" key="7">
    <source>
        <dbReference type="SAM" id="MobiDB-lite"/>
    </source>
</evidence>
<dbReference type="PANTHER" id="PTHR44167:SF23">
    <property type="entry name" value="CDC7 KINASE, ISOFORM A-RELATED"/>
    <property type="match status" value="1"/>
</dbReference>
<name>A0A9P0Z4C9_CUSEU</name>
<feature type="region of interest" description="Disordered" evidence="7">
    <location>
        <begin position="672"/>
        <end position="745"/>
    </location>
</feature>
<dbReference type="EMBL" id="CAMAPE010000019">
    <property type="protein sequence ID" value="CAH9086591.1"/>
    <property type="molecule type" value="Genomic_DNA"/>
</dbReference>
<keyword evidence="4" id="KW-0547">Nucleotide-binding</keyword>
<evidence type="ECO:0000256" key="6">
    <source>
        <dbReference type="ARBA" id="ARBA00022840"/>
    </source>
</evidence>
<dbReference type="GO" id="GO:0004674">
    <property type="term" value="F:protein serine/threonine kinase activity"/>
    <property type="evidence" value="ECO:0007669"/>
    <property type="project" value="UniProtKB-KW"/>
</dbReference>
<dbReference type="InterPro" id="IPR000719">
    <property type="entry name" value="Prot_kinase_dom"/>
</dbReference>
<evidence type="ECO:0000313" key="10">
    <source>
        <dbReference type="Proteomes" id="UP001152484"/>
    </source>
</evidence>
<feature type="region of interest" description="Disordered" evidence="7">
    <location>
        <begin position="972"/>
        <end position="991"/>
    </location>
</feature>